<dbReference type="Proteomes" id="UP000054007">
    <property type="component" value="Unassembled WGS sequence"/>
</dbReference>
<keyword evidence="2" id="KW-1185">Reference proteome</keyword>
<dbReference type="OrthoDB" id="2899862at2759"/>
<protein>
    <submittedName>
        <fullName evidence="1">Uncharacterized protein</fullName>
    </submittedName>
</protein>
<gene>
    <name evidence="1" type="ORF">CYLTODRAFT_423966</name>
</gene>
<organism evidence="1 2">
    <name type="scientific">Cylindrobasidium torrendii FP15055 ss-10</name>
    <dbReference type="NCBI Taxonomy" id="1314674"/>
    <lineage>
        <taxon>Eukaryota</taxon>
        <taxon>Fungi</taxon>
        <taxon>Dikarya</taxon>
        <taxon>Basidiomycota</taxon>
        <taxon>Agaricomycotina</taxon>
        <taxon>Agaricomycetes</taxon>
        <taxon>Agaricomycetidae</taxon>
        <taxon>Agaricales</taxon>
        <taxon>Marasmiineae</taxon>
        <taxon>Physalacriaceae</taxon>
        <taxon>Cylindrobasidium</taxon>
    </lineage>
</organism>
<dbReference type="AlphaFoldDB" id="A0A0D7B5Q8"/>
<name>A0A0D7B5Q8_9AGAR</name>
<proteinExistence type="predicted"/>
<evidence type="ECO:0000313" key="2">
    <source>
        <dbReference type="Proteomes" id="UP000054007"/>
    </source>
</evidence>
<sequence length="410" mass="46655">MPGNAVHRGSIPVDADLSVITTGLFQTSRRYMILGVDERYDLITTDRMVNIGATDLQFWDLERQQTDWTRMQLPLLSGERILGFHFDEMNETIAISTWMSFLEDGKDPVSRARVFKFPTGQALADLTCTIKWNVACDSPPVYVSLRGDLVGMRMHEQEHLSHLRIWNWRRGTLLVHHTCARGDQGLAFAYLSNHTVMVANRKTLSLDLIPISMDKDRHIHRLQIPPSLLPPPPPELDASHVVVASCYAGTDYMLGQFYGPTGDHDSTEVIVKKAQLIKHSSEIIPAFPAVSTNQLVDGIVLVPWSQWSHGARVSHKLTGHMFDRFTVSGNWQAERRQEAPINSHPTTRILINDLANHDKVVIDETLEDDDLIFDAHAQRLFGLRLHYFGEHQEFITLEEIDIWEFDQPVL</sequence>
<accession>A0A0D7B5Q8</accession>
<evidence type="ECO:0000313" key="1">
    <source>
        <dbReference type="EMBL" id="KIY65827.1"/>
    </source>
</evidence>
<dbReference type="EMBL" id="KN880575">
    <property type="protein sequence ID" value="KIY65827.1"/>
    <property type="molecule type" value="Genomic_DNA"/>
</dbReference>
<reference evidence="1 2" key="1">
    <citation type="journal article" date="2015" name="Fungal Genet. Biol.">
        <title>Evolution of novel wood decay mechanisms in Agaricales revealed by the genome sequences of Fistulina hepatica and Cylindrobasidium torrendii.</title>
        <authorList>
            <person name="Floudas D."/>
            <person name="Held B.W."/>
            <person name="Riley R."/>
            <person name="Nagy L.G."/>
            <person name="Koehler G."/>
            <person name="Ransdell A.S."/>
            <person name="Younus H."/>
            <person name="Chow J."/>
            <person name="Chiniquy J."/>
            <person name="Lipzen A."/>
            <person name="Tritt A."/>
            <person name="Sun H."/>
            <person name="Haridas S."/>
            <person name="LaButti K."/>
            <person name="Ohm R.A."/>
            <person name="Kues U."/>
            <person name="Blanchette R.A."/>
            <person name="Grigoriev I.V."/>
            <person name="Minto R.E."/>
            <person name="Hibbett D.S."/>
        </authorList>
    </citation>
    <scope>NUCLEOTIDE SEQUENCE [LARGE SCALE GENOMIC DNA]</scope>
    <source>
        <strain evidence="1 2">FP15055 ss-10</strain>
    </source>
</reference>